<dbReference type="EMBL" id="JBBNAG010000009">
    <property type="protein sequence ID" value="KAK9105697.1"/>
    <property type="molecule type" value="Genomic_DNA"/>
</dbReference>
<gene>
    <name evidence="2" type="ORF">Scep_022541</name>
</gene>
<name>A0AAP0F886_9MAGN</name>
<proteinExistence type="predicted"/>
<dbReference type="AlphaFoldDB" id="A0AAP0F886"/>
<feature type="signal peptide" evidence="1">
    <location>
        <begin position="1"/>
        <end position="23"/>
    </location>
</feature>
<accession>A0AAP0F886</accession>
<dbReference type="Proteomes" id="UP001419268">
    <property type="component" value="Unassembled WGS sequence"/>
</dbReference>
<sequence>MKIQLFFVLFLVFAAMSSYEVHGCHDCPYCKYGCTPYGVNKEIFCCDPGGKVLNKAIKTQEKPTINGLIN</sequence>
<reference evidence="2 3" key="1">
    <citation type="submission" date="2024-01" db="EMBL/GenBank/DDBJ databases">
        <title>Genome assemblies of Stephania.</title>
        <authorList>
            <person name="Yang L."/>
        </authorList>
    </citation>
    <scope>NUCLEOTIDE SEQUENCE [LARGE SCALE GENOMIC DNA]</scope>
    <source>
        <strain evidence="2">JXDWG</strain>
        <tissue evidence="2">Leaf</tissue>
    </source>
</reference>
<evidence type="ECO:0000313" key="3">
    <source>
        <dbReference type="Proteomes" id="UP001419268"/>
    </source>
</evidence>
<comment type="caution">
    <text evidence="2">The sequence shown here is derived from an EMBL/GenBank/DDBJ whole genome shotgun (WGS) entry which is preliminary data.</text>
</comment>
<keyword evidence="3" id="KW-1185">Reference proteome</keyword>
<keyword evidence="1" id="KW-0732">Signal</keyword>
<organism evidence="2 3">
    <name type="scientific">Stephania cephalantha</name>
    <dbReference type="NCBI Taxonomy" id="152367"/>
    <lineage>
        <taxon>Eukaryota</taxon>
        <taxon>Viridiplantae</taxon>
        <taxon>Streptophyta</taxon>
        <taxon>Embryophyta</taxon>
        <taxon>Tracheophyta</taxon>
        <taxon>Spermatophyta</taxon>
        <taxon>Magnoliopsida</taxon>
        <taxon>Ranunculales</taxon>
        <taxon>Menispermaceae</taxon>
        <taxon>Menispermoideae</taxon>
        <taxon>Cissampelideae</taxon>
        <taxon>Stephania</taxon>
    </lineage>
</organism>
<protein>
    <submittedName>
        <fullName evidence="2">Uncharacterized protein</fullName>
    </submittedName>
</protein>
<feature type="chain" id="PRO_5042941256" evidence="1">
    <location>
        <begin position="24"/>
        <end position="70"/>
    </location>
</feature>
<evidence type="ECO:0000256" key="1">
    <source>
        <dbReference type="SAM" id="SignalP"/>
    </source>
</evidence>
<evidence type="ECO:0000313" key="2">
    <source>
        <dbReference type="EMBL" id="KAK9105697.1"/>
    </source>
</evidence>